<dbReference type="EMBL" id="KE346220">
    <property type="protein sequence ID" value="EXC31042.1"/>
    <property type="molecule type" value="Genomic_DNA"/>
</dbReference>
<keyword evidence="2" id="KW-1185">Reference proteome</keyword>
<dbReference type="Pfam" id="PF00235">
    <property type="entry name" value="Profilin"/>
    <property type="match status" value="1"/>
</dbReference>
<dbReference type="AlphaFoldDB" id="W9SWL8"/>
<sequence>MDWSFVHKTWEKWASANVGGTSSSPPSSSSSSEPLKCAFLLNYDPSGPSRLLSTIAEREGNVNGNGNGIEFAQFIDFIKRHKFQTDTFIIASNQYVVTSIHENWLSARCINTSKPAGEGAVIILTCSFILLALYDGSIGSASRAMMAADQLASQLG</sequence>
<accession>W9SWL8</accession>
<dbReference type="InterPro" id="IPR036140">
    <property type="entry name" value="PFN_sf"/>
</dbReference>
<dbReference type="InterPro" id="IPR048278">
    <property type="entry name" value="PFN"/>
</dbReference>
<gene>
    <name evidence="1" type="ORF">L484_021344</name>
</gene>
<dbReference type="PANTHER" id="PTHR36780:SF1">
    <property type="entry name" value="PROFILIN"/>
    <property type="match status" value="1"/>
</dbReference>
<proteinExistence type="predicted"/>
<dbReference type="Proteomes" id="UP000030645">
    <property type="component" value="Unassembled WGS sequence"/>
</dbReference>
<dbReference type="PANTHER" id="PTHR36780">
    <property type="entry name" value="OS05G0241400 PROTEIN"/>
    <property type="match status" value="1"/>
</dbReference>
<evidence type="ECO:0000313" key="2">
    <source>
        <dbReference type="Proteomes" id="UP000030645"/>
    </source>
</evidence>
<dbReference type="KEGG" id="mnt:21404203"/>
<evidence type="ECO:0000313" key="1">
    <source>
        <dbReference type="EMBL" id="EXC31042.1"/>
    </source>
</evidence>
<protein>
    <recommendedName>
        <fullName evidence="3">Profilin</fullName>
    </recommendedName>
</protein>
<dbReference type="SUPFAM" id="SSF55770">
    <property type="entry name" value="Profilin (actin-binding protein)"/>
    <property type="match status" value="1"/>
</dbReference>
<reference evidence="2" key="1">
    <citation type="submission" date="2013-01" db="EMBL/GenBank/DDBJ databases">
        <title>Draft Genome Sequence of a Mulberry Tree, Morus notabilis C.K. Schneid.</title>
        <authorList>
            <person name="He N."/>
            <person name="Zhao S."/>
        </authorList>
    </citation>
    <scope>NUCLEOTIDE SEQUENCE</scope>
</reference>
<dbReference type="Gene3D" id="3.30.450.30">
    <property type="entry name" value="Dynein light chain 2a, cytoplasmic"/>
    <property type="match status" value="1"/>
</dbReference>
<evidence type="ECO:0008006" key="3">
    <source>
        <dbReference type="Google" id="ProtNLM"/>
    </source>
</evidence>
<dbReference type="GO" id="GO:0003779">
    <property type="term" value="F:actin binding"/>
    <property type="evidence" value="ECO:0007669"/>
    <property type="project" value="InterPro"/>
</dbReference>
<organism evidence="1 2">
    <name type="scientific">Morus notabilis</name>
    <dbReference type="NCBI Taxonomy" id="981085"/>
    <lineage>
        <taxon>Eukaryota</taxon>
        <taxon>Viridiplantae</taxon>
        <taxon>Streptophyta</taxon>
        <taxon>Embryophyta</taxon>
        <taxon>Tracheophyta</taxon>
        <taxon>Spermatophyta</taxon>
        <taxon>Magnoliopsida</taxon>
        <taxon>eudicotyledons</taxon>
        <taxon>Gunneridae</taxon>
        <taxon>Pentapetalae</taxon>
        <taxon>rosids</taxon>
        <taxon>fabids</taxon>
        <taxon>Rosales</taxon>
        <taxon>Moraceae</taxon>
        <taxon>Moreae</taxon>
        <taxon>Morus</taxon>
    </lineage>
</organism>
<dbReference type="OrthoDB" id="1880154at2759"/>
<dbReference type="STRING" id="981085.W9SWL8"/>
<name>W9SWL8_9ROSA</name>
<dbReference type="eggNOG" id="ENOG502RZPA">
    <property type="taxonomic scope" value="Eukaryota"/>
</dbReference>